<dbReference type="PIRSF" id="PIRSF005096">
    <property type="entry name" value="GALM"/>
    <property type="match status" value="1"/>
</dbReference>
<evidence type="ECO:0000256" key="1">
    <source>
        <dbReference type="ARBA" id="ARBA00005028"/>
    </source>
</evidence>
<dbReference type="CDD" id="cd09019">
    <property type="entry name" value="galactose_mutarotase_like"/>
    <property type="match status" value="1"/>
</dbReference>
<keyword evidence="8" id="KW-1185">Reference proteome</keyword>
<organism evidence="7 8">
    <name type="scientific">Acidovorax facilis</name>
    <dbReference type="NCBI Taxonomy" id="12917"/>
    <lineage>
        <taxon>Bacteria</taxon>
        <taxon>Pseudomonadati</taxon>
        <taxon>Pseudomonadota</taxon>
        <taxon>Betaproteobacteria</taxon>
        <taxon>Burkholderiales</taxon>
        <taxon>Comamonadaceae</taxon>
        <taxon>Acidovorax</taxon>
    </lineage>
</organism>
<sequence length="375" mass="39814">MAYSLSRKAFQQELHGQPTDLFTLRGAGGLQVAVSNYGARLVQVAVPDGQGGLVDVALGYDSLQGYLDGQLSMGALIGRWAGRLRSGLLTLPDGAQRQLPTNSGPHHHHGGPKGSRFQVFAVDDVQADALTLSHTFRTEDDGVPGTLRLQLHLHLTADNALHMAWTGEALDAPTLLNITGHAFFNLAGAGSTHGHTLQVPASRYVPLAADVCPSGLVQPVDATPFDLREARSVGAAVAEPCEQLSLAGGLDHYLVLDEHVWDEEGAVRTPPVSPITPSQGLRLAALLSEPLTGRTMEVWSTAPGVQVYAGHGLKADPVRDLGRGAEQGVWLWQPGDGICLEPMEYPDAPNQPGFPVRWLAPGDVVQGAIVYRFTG</sequence>
<accession>A0ABV8DJ28</accession>
<dbReference type="GO" id="GO:0016853">
    <property type="term" value="F:isomerase activity"/>
    <property type="evidence" value="ECO:0007669"/>
    <property type="project" value="UniProtKB-KW"/>
</dbReference>
<dbReference type="Gene3D" id="2.70.98.10">
    <property type="match status" value="1"/>
</dbReference>
<dbReference type="InterPro" id="IPR011013">
    <property type="entry name" value="Gal_mutarotase_sf_dom"/>
</dbReference>
<evidence type="ECO:0000313" key="8">
    <source>
        <dbReference type="Proteomes" id="UP001595693"/>
    </source>
</evidence>
<evidence type="ECO:0000313" key="7">
    <source>
        <dbReference type="EMBL" id="MFC3938357.1"/>
    </source>
</evidence>
<dbReference type="InterPro" id="IPR008183">
    <property type="entry name" value="Aldose_1/G6P_1-epimerase"/>
</dbReference>
<comment type="pathway">
    <text evidence="1 5">Carbohydrate metabolism; hexose metabolism.</text>
</comment>
<dbReference type="InterPro" id="IPR014718">
    <property type="entry name" value="GH-type_carb-bd"/>
</dbReference>
<dbReference type="SUPFAM" id="SSF74650">
    <property type="entry name" value="Galactose mutarotase-like"/>
    <property type="match status" value="1"/>
</dbReference>
<gene>
    <name evidence="7" type="ORF">ACFOW3_27425</name>
</gene>
<dbReference type="Pfam" id="PF01263">
    <property type="entry name" value="Aldose_epim"/>
    <property type="match status" value="1"/>
</dbReference>
<keyword evidence="3 5" id="KW-0413">Isomerase</keyword>
<protein>
    <recommendedName>
        <fullName evidence="5">Aldose 1-epimerase</fullName>
        <ecNumber evidence="5">5.1.3.3</ecNumber>
    </recommendedName>
</protein>
<dbReference type="InterPro" id="IPR047215">
    <property type="entry name" value="Galactose_mutarotase-like"/>
</dbReference>
<dbReference type="RefSeq" id="WP_055394334.1">
    <property type="nucleotide sequence ID" value="NZ_JAMXAX010000086.1"/>
</dbReference>
<evidence type="ECO:0000256" key="2">
    <source>
        <dbReference type="ARBA" id="ARBA00006206"/>
    </source>
</evidence>
<comment type="similarity">
    <text evidence="2 5">Belongs to the aldose epimerase family.</text>
</comment>
<evidence type="ECO:0000256" key="5">
    <source>
        <dbReference type="PIRNR" id="PIRNR005096"/>
    </source>
</evidence>
<reference evidence="8" key="1">
    <citation type="journal article" date="2019" name="Int. J. Syst. Evol. Microbiol.">
        <title>The Global Catalogue of Microorganisms (GCM) 10K type strain sequencing project: providing services to taxonomists for standard genome sequencing and annotation.</title>
        <authorList>
            <consortium name="The Broad Institute Genomics Platform"/>
            <consortium name="The Broad Institute Genome Sequencing Center for Infectious Disease"/>
            <person name="Wu L."/>
            <person name="Ma J."/>
        </authorList>
    </citation>
    <scope>NUCLEOTIDE SEQUENCE [LARGE SCALE GENOMIC DNA]</scope>
    <source>
        <strain evidence="8">CCUG 2113</strain>
    </source>
</reference>
<comment type="caution">
    <text evidence="7">The sequence shown here is derived from an EMBL/GenBank/DDBJ whole genome shotgun (WGS) entry which is preliminary data.</text>
</comment>
<name>A0ABV8DJ28_9BURK</name>
<dbReference type="PANTHER" id="PTHR10091">
    <property type="entry name" value="ALDOSE-1-EPIMERASE"/>
    <property type="match status" value="1"/>
</dbReference>
<evidence type="ECO:0000256" key="3">
    <source>
        <dbReference type="ARBA" id="ARBA00023235"/>
    </source>
</evidence>
<evidence type="ECO:0000256" key="4">
    <source>
        <dbReference type="ARBA" id="ARBA00023277"/>
    </source>
</evidence>
<proteinExistence type="inferred from homology"/>
<dbReference type="EMBL" id="JBHSAJ010000178">
    <property type="protein sequence ID" value="MFC3938357.1"/>
    <property type="molecule type" value="Genomic_DNA"/>
</dbReference>
<evidence type="ECO:0000256" key="6">
    <source>
        <dbReference type="SAM" id="MobiDB-lite"/>
    </source>
</evidence>
<feature type="region of interest" description="Disordered" evidence="6">
    <location>
        <begin position="93"/>
        <end position="115"/>
    </location>
</feature>
<comment type="catalytic activity">
    <reaction evidence="5">
        <text>alpha-D-glucose = beta-D-glucose</text>
        <dbReference type="Rhea" id="RHEA:10264"/>
        <dbReference type="ChEBI" id="CHEBI:15903"/>
        <dbReference type="ChEBI" id="CHEBI:17925"/>
        <dbReference type="EC" id="5.1.3.3"/>
    </reaction>
</comment>
<dbReference type="Proteomes" id="UP001595693">
    <property type="component" value="Unassembled WGS sequence"/>
</dbReference>
<dbReference type="EC" id="5.1.3.3" evidence="5"/>
<dbReference type="InterPro" id="IPR015443">
    <property type="entry name" value="Aldose_1-epimerase"/>
</dbReference>
<dbReference type="PANTHER" id="PTHR10091:SF0">
    <property type="entry name" value="GALACTOSE MUTAROTASE"/>
    <property type="match status" value="1"/>
</dbReference>
<keyword evidence="4 5" id="KW-0119">Carbohydrate metabolism</keyword>